<dbReference type="Pfam" id="PF00126">
    <property type="entry name" value="HTH_1"/>
    <property type="match status" value="1"/>
</dbReference>
<evidence type="ECO:0000256" key="2">
    <source>
        <dbReference type="ARBA" id="ARBA00023015"/>
    </source>
</evidence>
<dbReference type="Gene3D" id="3.40.190.290">
    <property type="match status" value="1"/>
</dbReference>
<dbReference type="PRINTS" id="PR00039">
    <property type="entry name" value="HTHLYSR"/>
</dbReference>
<organism evidence="6 7">
    <name type="scientific">Paracoccus sulfuroxidans</name>
    <dbReference type="NCBI Taxonomy" id="384678"/>
    <lineage>
        <taxon>Bacteria</taxon>
        <taxon>Pseudomonadati</taxon>
        <taxon>Pseudomonadota</taxon>
        <taxon>Alphaproteobacteria</taxon>
        <taxon>Rhodobacterales</taxon>
        <taxon>Paracoccaceae</taxon>
        <taxon>Paracoccus</taxon>
    </lineage>
</organism>
<dbReference type="Gene3D" id="1.10.10.10">
    <property type="entry name" value="Winged helix-like DNA-binding domain superfamily/Winged helix DNA-binding domain"/>
    <property type="match status" value="1"/>
</dbReference>
<comment type="similarity">
    <text evidence="1">Belongs to the LysR transcriptional regulatory family.</text>
</comment>
<dbReference type="RefSeq" id="WP_145397908.1">
    <property type="nucleotide sequence ID" value="NZ_VLKU01000006.1"/>
</dbReference>
<dbReference type="PANTHER" id="PTHR30126">
    <property type="entry name" value="HTH-TYPE TRANSCRIPTIONAL REGULATOR"/>
    <property type="match status" value="1"/>
</dbReference>
<evidence type="ECO:0000256" key="3">
    <source>
        <dbReference type="ARBA" id="ARBA00023125"/>
    </source>
</evidence>
<dbReference type="Pfam" id="PF03466">
    <property type="entry name" value="LysR_substrate"/>
    <property type="match status" value="1"/>
</dbReference>
<keyword evidence="4" id="KW-0804">Transcription</keyword>
<comment type="caution">
    <text evidence="6">The sequence shown here is derived from an EMBL/GenBank/DDBJ whole genome shotgun (WGS) entry which is preliminary data.</text>
</comment>
<dbReference type="AlphaFoldDB" id="A0A562NNI3"/>
<evidence type="ECO:0000313" key="6">
    <source>
        <dbReference type="EMBL" id="TWI33728.1"/>
    </source>
</evidence>
<dbReference type="InterPro" id="IPR036388">
    <property type="entry name" value="WH-like_DNA-bd_sf"/>
</dbReference>
<keyword evidence="3 6" id="KW-0238">DNA-binding</keyword>
<dbReference type="FunFam" id="1.10.10.10:FF:000001">
    <property type="entry name" value="LysR family transcriptional regulator"/>
    <property type="match status" value="1"/>
</dbReference>
<dbReference type="EMBL" id="VLKU01000006">
    <property type="protein sequence ID" value="TWI33728.1"/>
    <property type="molecule type" value="Genomic_DNA"/>
</dbReference>
<dbReference type="GO" id="GO:0000976">
    <property type="term" value="F:transcription cis-regulatory region binding"/>
    <property type="evidence" value="ECO:0007669"/>
    <property type="project" value="TreeGrafter"/>
</dbReference>
<name>A0A562NNI3_9RHOB</name>
<dbReference type="Proteomes" id="UP000316225">
    <property type="component" value="Unassembled WGS sequence"/>
</dbReference>
<dbReference type="CDD" id="cd08420">
    <property type="entry name" value="PBP2_CysL_like"/>
    <property type="match status" value="1"/>
</dbReference>
<dbReference type="OrthoDB" id="9803735at2"/>
<dbReference type="PANTHER" id="PTHR30126:SF39">
    <property type="entry name" value="HTH-TYPE TRANSCRIPTIONAL REGULATOR CYSL"/>
    <property type="match status" value="1"/>
</dbReference>
<keyword evidence="2" id="KW-0805">Transcription regulation</keyword>
<evidence type="ECO:0000256" key="1">
    <source>
        <dbReference type="ARBA" id="ARBA00009437"/>
    </source>
</evidence>
<dbReference type="InterPro" id="IPR005119">
    <property type="entry name" value="LysR_subst-bd"/>
</dbReference>
<dbReference type="PROSITE" id="PS50931">
    <property type="entry name" value="HTH_LYSR"/>
    <property type="match status" value="1"/>
</dbReference>
<feature type="domain" description="HTH lysR-type" evidence="5">
    <location>
        <begin position="1"/>
        <end position="58"/>
    </location>
</feature>
<proteinExistence type="inferred from homology"/>
<evidence type="ECO:0000256" key="4">
    <source>
        <dbReference type="ARBA" id="ARBA00023163"/>
    </source>
</evidence>
<dbReference type="GO" id="GO:0003700">
    <property type="term" value="F:DNA-binding transcription factor activity"/>
    <property type="evidence" value="ECO:0007669"/>
    <property type="project" value="InterPro"/>
</dbReference>
<dbReference type="InterPro" id="IPR000847">
    <property type="entry name" value="LysR_HTH_N"/>
</dbReference>
<evidence type="ECO:0000313" key="7">
    <source>
        <dbReference type="Proteomes" id="UP000316225"/>
    </source>
</evidence>
<keyword evidence="7" id="KW-1185">Reference proteome</keyword>
<sequence>MTLEQLRIFLAVAGQSHMTRAAGMLNLTQSAVSAAIAALEAQHGVQLFDRMGRGIRLTAEGEAFVPVARAVLSEAETARIVLQDLSRETRGTLRIHASQTVASYWLPQRLAGFRQTHPGVEVLLHFGNTAEVAQAVLAGEADLGLVEGQIAQTQLLRRVVAQDEMVLVMAEGHPLASRPLSAREYTALDWVLREPGSGTRSAFEAHLGQMDLTVADLRIAMEMPSNEAVLSAVLAGDMVSMVSQRMANRWRGVHARQVDWAPPPLRSFTVLTHPQRHSTRAAQALLGIL</sequence>
<reference evidence="6 7" key="1">
    <citation type="journal article" date="2015" name="Stand. Genomic Sci.">
        <title>Genomic Encyclopedia of Bacterial and Archaeal Type Strains, Phase III: the genomes of soil and plant-associated and newly described type strains.</title>
        <authorList>
            <person name="Whitman W.B."/>
            <person name="Woyke T."/>
            <person name="Klenk H.P."/>
            <person name="Zhou Y."/>
            <person name="Lilburn T.G."/>
            <person name="Beck B.J."/>
            <person name="De Vos P."/>
            <person name="Vandamme P."/>
            <person name="Eisen J.A."/>
            <person name="Garrity G."/>
            <person name="Hugenholtz P."/>
            <person name="Kyrpides N.C."/>
        </authorList>
    </citation>
    <scope>NUCLEOTIDE SEQUENCE [LARGE SCALE GENOMIC DNA]</scope>
    <source>
        <strain evidence="6 7">CGMCC 1.5364</strain>
    </source>
</reference>
<dbReference type="InterPro" id="IPR036390">
    <property type="entry name" value="WH_DNA-bd_sf"/>
</dbReference>
<protein>
    <submittedName>
        <fullName evidence="6">DNA-binding transcriptional LysR family regulator</fullName>
    </submittedName>
</protein>
<dbReference type="SUPFAM" id="SSF53850">
    <property type="entry name" value="Periplasmic binding protein-like II"/>
    <property type="match status" value="1"/>
</dbReference>
<gene>
    <name evidence="6" type="ORF">IQ24_02092</name>
</gene>
<dbReference type="SUPFAM" id="SSF46785">
    <property type="entry name" value="Winged helix' DNA-binding domain"/>
    <property type="match status" value="1"/>
</dbReference>
<evidence type="ECO:0000259" key="5">
    <source>
        <dbReference type="PROSITE" id="PS50931"/>
    </source>
</evidence>
<accession>A0A562NNI3</accession>